<accession>A0ABU2WHT7</accession>
<proteinExistence type="predicted"/>
<dbReference type="Proteomes" id="UP001254608">
    <property type="component" value="Unassembled WGS sequence"/>
</dbReference>
<evidence type="ECO:0000313" key="2">
    <source>
        <dbReference type="Proteomes" id="UP001254608"/>
    </source>
</evidence>
<protein>
    <submittedName>
        <fullName evidence="1">Uncharacterized protein</fullName>
    </submittedName>
</protein>
<keyword evidence="2" id="KW-1185">Reference proteome</keyword>
<dbReference type="RefSeq" id="WP_311364825.1">
    <property type="nucleotide sequence ID" value="NZ_JAVRIC010000010.1"/>
</dbReference>
<sequence length="76" mass="8461">MAQPTPHTGADGLDGTEDRFGHRRLDDLVRGVLLNLWLVTHYEMARLSLPYILVAAVLQPARRASRVPPMVATREA</sequence>
<reference evidence="1 2" key="1">
    <citation type="submission" date="2023-09" db="EMBL/GenBank/DDBJ databases">
        <authorList>
            <person name="Rey-Velasco X."/>
        </authorList>
    </citation>
    <scope>NUCLEOTIDE SEQUENCE [LARGE SCALE GENOMIC DNA]</scope>
    <source>
        <strain evidence="1 2">W345</strain>
    </source>
</reference>
<organism evidence="1 2">
    <name type="scientific">Banduia mediterranea</name>
    <dbReference type="NCBI Taxonomy" id="3075609"/>
    <lineage>
        <taxon>Bacteria</taxon>
        <taxon>Pseudomonadati</taxon>
        <taxon>Pseudomonadota</taxon>
        <taxon>Gammaproteobacteria</taxon>
        <taxon>Nevskiales</taxon>
        <taxon>Algiphilaceae</taxon>
        <taxon>Banduia</taxon>
    </lineage>
</organism>
<name>A0ABU2WHT7_9GAMM</name>
<gene>
    <name evidence="1" type="ORF">RM530_08655</name>
</gene>
<dbReference type="EMBL" id="JAVRIC010000010">
    <property type="protein sequence ID" value="MDT0497433.1"/>
    <property type="molecule type" value="Genomic_DNA"/>
</dbReference>
<evidence type="ECO:0000313" key="1">
    <source>
        <dbReference type="EMBL" id="MDT0497433.1"/>
    </source>
</evidence>
<comment type="caution">
    <text evidence="1">The sequence shown here is derived from an EMBL/GenBank/DDBJ whole genome shotgun (WGS) entry which is preliminary data.</text>
</comment>